<name>A0ACB7X2L1_9ERIC</name>
<comment type="caution">
    <text evidence="1">The sequence shown here is derived from an EMBL/GenBank/DDBJ whole genome shotgun (WGS) entry which is preliminary data.</text>
</comment>
<evidence type="ECO:0000313" key="2">
    <source>
        <dbReference type="Proteomes" id="UP000828048"/>
    </source>
</evidence>
<gene>
    <name evidence="1" type="ORF">Vadar_019584</name>
</gene>
<evidence type="ECO:0000313" key="1">
    <source>
        <dbReference type="EMBL" id="KAH7834770.1"/>
    </source>
</evidence>
<dbReference type="Proteomes" id="UP000828048">
    <property type="component" value="Chromosome 2"/>
</dbReference>
<reference evidence="1 2" key="1">
    <citation type="journal article" date="2021" name="Hortic Res">
        <title>High-quality reference genome and annotation aids understanding of berry development for evergreen blueberry (Vaccinium darrowii).</title>
        <authorList>
            <person name="Yu J."/>
            <person name="Hulse-Kemp A.M."/>
            <person name="Babiker E."/>
            <person name="Staton M."/>
        </authorList>
    </citation>
    <scope>NUCLEOTIDE SEQUENCE [LARGE SCALE GENOMIC DNA]</scope>
    <source>
        <strain evidence="2">cv. NJ 8807/NJ 8810</strain>
        <tissue evidence="1">Young leaf</tissue>
    </source>
</reference>
<dbReference type="EMBL" id="CM037152">
    <property type="protein sequence ID" value="KAH7834770.1"/>
    <property type="molecule type" value="Genomic_DNA"/>
</dbReference>
<accession>A0ACB7X2L1</accession>
<sequence>MVGVEKSEIHGGRGRREEEREKKREERGAYKGWTDGRERKSEKRSEDVTKKKPPLVKPSLCCSPLLIDHLWRTLRSAQFSTALSIASNFVGKDENIYRQIRRDNEMNCAVKECYETLKYILEMLVLITKENWSVASSPNLRRPMQP</sequence>
<keyword evidence="2" id="KW-1185">Reference proteome</keyword>
<organism evidence="1 2">
    <name type="scientific">Vaccinium darrowii</name>
    <dbReference type="NCBI Taxonomy" id="229202"/>
    <lineage>
        <taxon>Eukaryota</taxon>
        <taxon>Viridiplantae</taxon>
        <taxon>Streptophyta</taxon>
        <taxon>Embryophyta</taxon>
        <taxon>Tracheophyta</taxon>
        <taxon>Spermatophyta</taxon>
        <taxon>Magnoliopsida</taxon>
        <taxon>eudicotyledons</taxon>
        <taxon>Gunneridae</taxon>
        <taxon>Pentapetalae</taxon>
        <taxon>asterids</taxon>
        <taxon>Ericales</taxon>
        <taxon>Ericaceae</taxon>
        <taxon>Vaccinioideae</taxon>
        <taxon>Vaccinieae</taxon>
        <taxon>Vaccinium</taxon>
    </lineage>
</organism>
<protein>
    <submittedName>
        <fullName evidence="1">Uncharacterized protein</fullName>
    </submittedName>
</protein>
<proteinExistence type="predicted"/>